<accession>A0ACC0NPH4</accession>
<reference evidence="1" key="1">
    <citation type="submission" date="2022-02" db="EMBL/GenBank/DDBJ databases">
        <title>Plant Genome Project.</title>
        <authorList>
            <person name="Zhang R.-G."/>
        </authorList>
    </citation>
    <scope>NUCLEOTIDE SEQUENCE</scope>
    <source>
        <strain evidence="1">AT1</strain>
    </source>
</reference>
<evidence type="ECO:0000313" key="2">
    <source>
        <dbReference type="Proteomes" id="UP001062846"/>
    </source>
</evidence>
<comment type="caution">
    <text evidence="1">The sequence shown here is derived from an EMBL/GenBank/DDBJ whole genome shotgun (WGS) entry which is preliminary data.</text>
</comment>
<dbReference type="EMBL" id="CM046392">
    <property type="protein sequence ID" value="KAI8555185.1"/>
    <property type="molecule type" value="Genomic_DNA"/>
</dbReference>
<gene>
    <name evidence="1" type="ORF">RHMOL_Rhmol05G0155300</name>
</gene>
<proteinExistence type="predicted"/>
<evidence type="ECO:0000313" key="1">
    <source>
        <dbReference type="EMBL" id="KAI8555185.1"/>
    </source>
</evidence>
<sequence>MLRSNSDLVEIRLWKNSYDERLSMNTVNIDSRNKFKELEVFSKSTPQRWRRFSVWSSSDKPCTDFQSKFEVLGKKFYVKEYGVSLKSSSSKRPSGQSHEEVRVLKNEVETLKDVCKQQNDQVETLKDLCQTQKETIQMQQEKINAYDEKFARFEAVMSAYMHGNPIGASSNC</sequence>
<name>A0ACC0NPH4_RHOML</name>
<protein>
    <submittedName>
        <fullName evidence="1">Uncharacterized protein</fullName>
    </submittedName>
</protein>
<dbReference type="Proteomes" id="UP001062846">
    <property type="component" value="Chromosome 5"/>
</dbReference>
<organism evidence="1 2">
    <name type="scientific">Rhododendron molle</name>
    <name type="common">Chinese azalea</name>
    <name type="synonym">Azalea mollis</name>
    <dbReference type="NCBI Taxonomy" id="49168"/>
    <lineage>
        <taxon>Eukaryota</taxon>
        <taxon>Viridiplantae</taxon>
        <taxon>Streptophyta</taxon>
        <taxon>Embryophyta</taxon>
        <taxon>Tracheophyta</taxon>
        <taxon>Spermatophyta</taxon>
        <taxon>Magnoliopsida</taxon>
        <taxon>eudicotyledons</taxon>
        <taxon>Gunneridae</taxon>
        <taxon>Pentapetalae</taxon>
        <taxon>asterids</taxon>
        <taxon>Ericales</taxon>
        <taxon>Ericaceae</taxon>
        <taxon>Ericoideae</taxon>
        <taxon>Rhodoreae</taxon>
        <taxon>Rhododendron</taxon>
    </lineage>
</organism>
<keyword evidence="2" id="KW-1185">Reference proteome</keyword>